<evidence type="ECO:0000313" key="3">
    <source>
        <dbReference type="Proteomes" id="UP000292685"/>
    </source>
</evidence>
<dbReference type="InterPro" id="IPR006311">
    <property type="entry name" value="TAT_signal"/>
</dbReference>
<protein>
    <submittedName>
        <fullName evidence="2">Uncharacterized protein</fullName>
    </submittedName>
</protein>
<evidence type="ECO:0000313" key="2">
    <source>
        <dbReference type="EMBL" id="RZU62278.1"/>
    </source>
</evidence>
<evidence type="ECO:0000256" key="1">
    <source>
        <dbReference type="SAM" id="SignalP"/>
    </source>
</evidence>
<gene>
    <name evidence="2" type="ORF">EV380_1871</name>
</gene>
<dbReference type="EMBL" id="SHLA01000001">
    <property type="protein sequence ID" value="RZU62278.1"/>
    <property type="molecule type" value="Genomic_DNA"/>
</dbReference>
<feature type="signal peptide" evidence="1">
    <location>
        <begin position="1"/>
        <end position="29"/>
    </location>
</feature>
<comment type="caution">
    <text evidence="2">The sequence shown here is derived from an EMBL/GenBank/DDBJ whole genome shotgun (WGS) entry which is preliminary data.</text>
</comment>
<proteinExistence type="predicted"/>
<dbReference type="Proteomes" id="UP000292685">
    <property type="component" value="Unassembled WGS sequence"/>
</dbReference>
<feature type="chain" id="PRO_5020592766" evidence="1">
    <location>
        <begin position="30"/>
        <end position="257"/>
    </location>
</feature>
<keyword evidence="3" id="KW-1185">Reference proteome</keyword>
<accession>A0A4Q8ADK0</accession>
<sequence>MGMERRTVVKGAAWSLPVIAAAVAAPAAAASDGGEAACVPTQMHLDWARDYRRTGATAGSAAVGDGGTPIALTVTQAGIGANTRTGNQARTENLNLAVSSFAVGGTASAGLAIHQSPISNSRKAGSTSSAARIAENSQTIRFDFSEPVDRLSFLITDIDAAAYDYFDRVVIESGAAFTASSGGGSIVAGSGTTTDPLRAGRIEPVPETSGRANATVSFLEPVTSFSLTYQNVESRSNSRIDGDQAIFLSALSFTTTC</sequence>
<organism evidence="2 3">
    <name type="scientific">Zhihengliuella halotolerans</name>
    <dbReference type="NCBI Taxonomy" id="370736"/>
    <lineage>
        <taxon>Bacteria</taxon>
        <taxon>Bacillati</taxon>
        <taxon>Actinomycetota</taxon>
        <taxon>Actinomycetes</taxon>
        <taxon>Micrococcales</taxon>
        <taxon>Micrococcaceae</taxon>
        <taxon>Zhihengliuella</taxon>
    </lineage>
</organism>
<keyword evidence="1" id="KW-0732">Signal</keyword>
<reference evidence="2 3" key="1">
    <citation type="submission" date="2019-02" db="EMBL/GenBank/DDBJ databases">
        <title>Sequencing the genomes of 1000 actinobacteria strains.</title>
        <authorList>
            <person name="Klenk H.-P."/>
        </authorList>
    </citation>
    <scope>NUCLEOTIDE SEQUENCE [LARGE SCALE GENOMIC DNA]</scope>
    <source>
        <strain evidence="2 3">DSM 17364</strain>
    </source>
</reference>
<dbReference type="PROSITE" id="PS51318">
    <property type="entry name" value="TAT"/>
    <property type="match status" value="1"/>
</dbReference>
<name>A0A4Q8ADK0_9MICC</name>
<dbReference type="AlphaFoldDB" id="A0A4Q8ADK0"/>